<feature type="domain" description="Transposase InsH N-terminal" evidence="2">
    <location>
        <begin position="27"/>
        <end position="93"/>
    </location>
</feature>
<dbReference type="Pfam" id="PF05598">
    <property type="entry name" value="DUF772"/>
    <property type="match status" value="1"/>
</dbReference>
<dbReference type="InterPro" id="IPR025668">
    <property type="entry name" value="Tnp_DDE_dom"/>
</dbReference>
<feature type="domain" description="Transposase DDE" evidence="3">
    <location>
        <begin position="320"/>
        <end position="439"/>
    </location>
</feature>
<evidence type="ECO:0000313" key="5">
    <source>
        <dbReference type="Proteomes" id="UP000294546"/>
    </source>
</evidence>
<sequence length="492" mass="54860">MTPLEDHLRLSGISAPFVVADLLHDQDWKPFENRYAATGRAPYAPRAMMGLILYGIMNGASSLRSLERLARVDLGAMWVTGGIAPDHANIGRFICLHEQSLSEAFFEALTRTILARIGASTTCLAGDGTVIEAACSHYRLLKDEAVRARVSKALKDHQQASPEQQDEKQQQLEKVQACEKVLDARIAARRRHGKRVDTVRVSPTEPEAAVQRQKRGRGFAPAYTPSVLANEVRIIVAHAIDPTSETRVVGELLDQSERVVPETQRELLLDAGYFDDGVIAATLARDVSLLCPPKPSTTDKVGGLYHKSQFAYDADQDVYLCPAGQRLRCISHARASARTREQFVYACDQCAACPQRTACTRSAQGRRIKRYPEDEVRLALQQVMTHPGAQNVFRQRKAMVEPVFSALRQQQGLTRFRRRGLAGVKREFALHVLAYNVARAVSLSLYCLIWVYRWTCLRDVCLAWKMLSAARVLNSEAYQPATSPNTCCLMPR</sequence>
<proteinExistence type="predicted"/>
<dbReference type="Pfam" id="PF13751">
    <property type="entry name" value="DDE_Tnp_1_6"/>
    <property type="match status" value="1"/>
</dbReference>
<dbReference type="EMBL" id="SMFU01000004">
    <property type="protein sequence ID" value="TCK16385.1"/>
    <property type="molecule type" value="Genomic_DNA"/>
</dbReference>
<keyword evidence="5" id="KW-1185">Reference proteome</keyword>
<dbReference type="Proteomes" id="UP000294546">
    <property type="component" value="Unassembled WGS sequence"/>
</dbReference>
<dbReference type="RefSeq" id="WP_243642244.1">
    <property type="nucleotide sequence ID" value="NZ_SMFU01000004.1"/>
</dbReference>
<comment type="caution">
    <text evidence="4">The sequence shown here is derived from an EMBL/GenBank/DDBJ whole genome shotgun (WGS) entry which is preliminary data.</text>
</comment>
<accession>A0A4R1H8H9</accession>
<dbReference type="PANTHER" id="PTHR33408:SF4">
    <property type="entry name" value="TRANSPOSASE DDE DOMAIN-CONTAINING PROTEIN"/>
    <property type="match status" value="1"/>
</dbReference>
<evidence type="ECO:0000313" key="4">
    <source>
        <dbReference type="EMBL" id="TCK16385.1"/>
    </source>
</evidence>
<evidence type="ECO:0000259" key="2">
    <source>
        <dbReference type="Pfam" id="PF05598"/>
    </source>
</evidence>
<dbReference type="PANTHER" id="PTHR33408">
    <property type="entry name" value="TRANSPOSASE"/>
    <property type="match status" value="1"/>
</dbReference>
<gene>
    <name evidence="4" type="ORF">CLV83_0177</name>
</gene>
<name>A0A4R1H8H9_9GAMM</name>
<dbReference type="InterPro" id="IPR047629">
    <property type="entry name" value="IS1182_transpos"/>
</dbReference>
<evidence type="ECO:0000256" key="1">
    <source>
        <dbReference type="SAM" id="MobiDB-lite"/>
    </source>
</evidence>
<organism evidence="4 5">
    <name type="scientific">Marinobacterium mangrovicola</name>
    <dbReference type="NCBI Taxonomy" id="1476959"/>
    <lineage>
        <taxon>Bacteria</taxon>
        <taxon>Pseudomonadati</taxon>
        <taxon>Pseudomonadota</taxon>
        <taxon>Gammaproteobacteria</taxon>
        <taxon>Oceanospirillales</taxon>
        <taxon>Oceanospirillaceae</taxon>
        <taxon>Marinobacterium</taxon>
    </lineage>
</organism>
<dbReference type="InterPro" id="IPR008490">
    <property type="entry name" value="Transposase_InsH_N"/>
</dbReference>
<dbReference type="NCBIfam" id="NF033551">
    <property type="entry name" value="transpos_IS1182"/>
    <property type="match status" value="1"/>
</dbReference>
<feature type="region of interest" description="Disordered" evidence="1">
    <location>
        <begin position="152"/>
        <end position="172"/>
    </location>
</feature>
<reference evidence="4 5" key="1">
    <citation type="submission" date="2019-03" db="EMBL/GenBank/DDBJ databases">
        <title>Genomic Encyclopedia of Archaeal and Bacterial Type Strains, Phase II (KMG-II): from individual species to whole genera.</title>
        <authorList>
            <person name="Goeker M."/>
        </authorList>
    </citation>
    <scope>NUCLEOTIDE SEQUENCE [LARGE SCALE GENOMIC DNA]</scope>
    <source>
        <strain evidence="4 5">DSM 27697</strain>
    </source>
</reference>
<feature type="region of interest" description="Disordered" evidence="1">
    <location>
        <begin position="193"/>
        <end position="215"/>
    </location>
</feature>
<protein>
    <submittedName>
        <fullName evidence="4">Transposase-like protein DUF772</fullName>
    </submittedName>
</protein>
<evidence type="ECO:0000259" key="3">
    <source>
        <dbReference type="Pfam" id="PF13751"/>
    </source>
</evidence>
<dbReference type="AlphaFoldDB" id="A0A4R1H8H9"/>